<dbReference type="PANTHER" id="PTHR30489:SF0">
    <property type="entry name" value="LIPOPROTEIN-RELEASING SYSTEM TRANSMEMBRANE PROTEIN LOLE"/>
    <property type="match status" value="1"/>
</dbReference>
<comment type="subcellular location">
    <subcellularLocation>
        <location evidence="1">Cell membrane</location>
        <topology evidence="1">Multi-pass membrane protein</topology>
    </subcellularLocation>
</comment>
<feature type="transmembrane region" description="Helical" evidence="7">
    <location>
        <begin position="21"/>
        <end position="46"/>
    </location>
</feature>
<feature type="transmembrane region" description="Helical" evidence="7">
    <location>
        <begin position="375"/>
        <end position="393"/>
    </location>
</feature>
<evidence type="ECO:0000313" key="10">
    <source>
        <dbReference type="Proteomes" id="UP000824156"/>
    </source>
</evidence>
<reference evidence="9" key="2">
    <citation type="submission" date="2021-04" db="EMBL/GenBank/DDBJ databases">
        <authorList>
            <person name="Gilroy R."/>
        </authorList>
    </citation>
    <scope>NUCLEOTIDE SEQUENCE</scope>
    <source>
        <strain evidence="9">1719</strain>
    </source>
</reference>
<dbReference type="InterPro" id="IPR003838">
    <property type="entry name" value="ABC3_permease_C"/>
</dbReference>
<evidence type="ECO:0000313" key="9">
    <source>
        <dbReference type="EMBL" id="HIX55547.1"/>
    </source>
</evidence>
<gene>
    <name evidence="9" type="ORF">H9853_11030</name>
</gene>
<evidence type="ECO:0000256" key="5">
    <source>
        <dbReference type="ARBA" id="ARBA00022989"/>
    </source>
</evidence>
<dbReference type="AlphaFoldDB" id="A0A9D1WC08"/>
<feature type="transmembrane region" description="Helical" evidence="7">
    <location>
        <begin position="273"/>
        <end position="299"/>
    </location>
</feature>
<comment type="caution">
    <text evidence="9">The sequence shown here is derived from an EMBL/GenBank/DDBJ whole genome shotgun (WGS) entry which is preliminary data.</text>
</comment>
<comment type="similarity">
    <text evidence="2">Belongs to the ABC-4 integral membrane protein family. LolC/E subfamily.</text>
</comment>
<accession>A0A9D1WC08</accession>
<name>A0A9D1WC08_9SPHI</name>
<keyword evidence="4 7" id="KW-0812">Transmembrane</keyword>
<dbReference type="EMBL" id="DXEZ01000310">
    <property type="protein sequence ID" value="HIX55547.1"/>
    <property type="molecule type" value="Genomic_DNA"/>
</dbReference>
<dbReference type="Pfam" id="PF02687">
    <property type="entry name" value="FtsX"/>
    <property type="match status" value="1"/>
</dbReference>
<evidence type="ECO:0000256" key="6">
    <source>
        <dbReference type="ARBA" id="ARBA00023136"/>
    </source>
</evidence>
<protein>
    <submittedName>
        <fullName evidence="9">FtsX-like permease family protein</fullName>
    </submittedName>
</protein>
<evidence type="ECO:0000256" key="2">
    <source>
        <dbReference type="ARBA" id="ARBA00005236"/>
    </source>
</evidence>
<evidence type="ECO:0000256" key="4">
    <source>
        <dbReference type="ARBA" id="ARBA00022692"/>
    </source>
</evidence>
<feature type="transmembrane region" description="Helical" evidence="7">
    <location>
        <begin position="320"/>
        <end position="344"/>
    </location>
</feature>
<proteinExistence type="inferred from homology"/>
<evidence type="ECO:0000259" key="8">
    <source>
        <dbReference type="Pfam" id="PF02687"/>
    </source>
</evidence>
<keyword evidence="5 7" id="KW-1133">Transmembrane helix</keyword>
<keyword evidence="6 7" id="KW-0472">Membrane</keyword>
<dbReference type="InterPro" id="IPR051447">
    <property type="entry name" value="Lipoprotein-release_system"/>
</dbReference>
<organism evidence="9 10">
    <name type="scientific">Candidatus Sphingobacterium stercoripullorum</name>
    <dbReference type="NCBI Taxonomy" id="2838759"/>
    <lineage>
        <taxon>Bacteria</taxon>
        <taxon>Pseudomonadati</taxon>
        <taxon>Bacteroidota</taxon>
        <taxon>Sphingobacteriia</taxon>
        <taxon>Sphingobacteriales</taxon>
        <taxon>Sphingobacteriaceae</taxon>
        <taxon>Sphingobacterium</taxon>
    </lineage>
</organism>
<reference evidence="9" key="1">
    <citation type="journal article" date="2021" name="PeerJ">
        <title>Extensive microbial diversity within the chicken gut microbiome revealed by metagenomics and culture.</title>
        <authorList>
            <person name="Gilroy R."/>
            <person name="Ravi A."/>
            <person name="Getino M."/>
            <person name="Pursley I."/>
            <person name="Horton D.L."/>
            <person name="Alikhan N.F."/>
            <person name="Baker D."/>
            <person name="Gharbi K."/>
            <person name="Hall N."/>
            <person name="Watson M."/>
            <person name="Adriaenssens E.M."/>
            <person name="Foster-Nyarko E."/>
            <person name="Jarju S."/>
            <person name="Secka A."/>
            <person name="Antonio M."/>
            <person name="Oren A."/>
            <person name="Chaudhuri R.R."/>
            <person name="La Ragione R."/>
            <person name="Hildebrand F."/>
            <person name="Pallen M.J."/>
        </authorList>
    </citation>
    <scope>NUCLEOTIDE SEQUENCE</scope>
    <source>
        <strain evidence="9">1719</strain>
    </source>
</reference>
<evidence type="ECO:0000256" key="1">
    <source>
        <dbReference type="ARBA" id="ARBA00004651"/>
    </source>
</evidence>
<sequence>MKLSFLFARRYLFSKKTINAINIISSISIIGVMVSSAALVIVLSFYNGMENFILSLDNALAPELRIEPERGKTFVLDEKQLSFIDAINGVQSTSKVLEDKVLINKNNIQAVGLLKGIEPSNLSKELRQKMLYTGDFSLKTDSVSYALIGSHIQAKLNLPIMADKNSLFDLYSPRKGTYNSINPLENINSRVLMAEGLLNYHEDFDQQILVSLDFARDILSEPLKVSALEVYCNTENIKTIQKEIQAFLGDKFIVKNREQINPTLYKTVKSEKWIVFFIVTLIGIIALFNIIGSLTMLVIDKKNDMMVLRSLGGSNALIQNIFFIEGILIAFIGSFIGIVVGYTFCVLQETYGLVRTNSAGSMLDVYPIDVRSSDFILVSFTIILLSTGVSYIASKLNVKEFVSIKNSNR</sequence>
<feature type="domain" description="ABC3 transporter permease C-terminal" evidence="8">
    <location>
        <begin position="276"/>
        <end position="395"/>
    </location>
</feature>
<evidence type="ECO:0000256" key="3">
    <source>
        <dbReference type="ARBA" id="ARBA00022475"/>
    </source>
</evidence>
<dbReference type="Proteomes" id="UP000824156">
    <property type="component" value="Unassembled WGS sequence"/>
</dbReference>
<dbReference type="GO" id="GO:0098797">
    <property type="term" value="C:plasma membrane protein complex"/>
    <property type="evidence" value="ECO:0007669"/>
    <property type="project" value="TreeGrafter"/>
</dbReference>
<dbReference type="GO" id="GO:0044874">
    <property type="term" value="P:lipoprotein localization to outer membrane"/>
    <property type="evidence" value="ECO:0007669"/>
    <property type="project" value="TreeGrafter"/>
</dbReference>
<dbReference type="PANTHER" id="PTHR30489">
    <property type="entry name" value="LIPOPROTEIN-RELEASING SYSTEM TRANSMEMBRANE PROTEIN LOLE"/>
    <property type="match status" value="1"/>
</dbReference>
<evidence type="ECO:0000256" key="7">
    <source>
        <dbReference type="SAM" id="Phobius"/>
    </source>
</evidence>
<keyword evidence="3" id="KW-1003">Cell membrane</keyword>